<dbReference type="GO" id="GO:0006355">
    <property type="term" value="P:regulation of DNA-templated transcription"/>
    <property type="evidence" value="ECO:0007669"/>
    <property type="project" value="InterPro"/>
</dbReference>
<protein>
    <submittedName>
        <fullName evidence="3">Paired amphipathic helix protein Sin3-like 2</fullName>
    </submittedName>
</protein>
<dbReference type="AlphaFoldDB" id="A0AAD7P7C2"/>
<organism evidence="3 4">
    <name type="scientific">Quillaja saponaria</name>
    <name type="common">Soap bark tree</name>
    <dbReference type="NCBI Taxonomy" id="32244"/>
    <lineage>
        <taxon>Eukaryota</taxon>
        <taxon>Viridiplantae</taxon>
        <taxon>Streptophyta</taxon>
        <taxon>Embryophyta</taxon>
        <taxon>Tracheophyta</taxon>
        <taxon>Spermatophyta</taxon>
        <taxon>Magnoliopsida</taxon>
        <taxon>eudicotyledons</taxon>
        <taxon>Gunneridae</taxon>
        <taxon>Pentapetalae</taxon>
        <taxon>rosids</taxon>
        <taxon>fabids</taxon>
        <taxon>Fabales</taxon>
        <taxon>Quillajaceae</taxon>
        <taxon>Quillaja</taxon>
    </lineage>
</organism>
<evidence type="ECO:0000313" key="3">
    <source>
        <dbReference type="EMBL" id="KAJ7944802.1"/>
    </source>
</evidence>
<sequence length="229" mass="26073">MLVVIVFTQHWNRITLTSRKTEVAGFCLPVSDLENENQLSGTRQQATDAGPYIYMENEGLKYSITLLKYQLFLQEPFENIREGWEDGLRTLQGVCDSDPTHGFICSTVASSEGQDGLKRLYKQASDFVENVRARLDNTHDFLAFFDRLSSCRAREFDSKEFRGVVTDCIGNSPDLMDEFEEFLESFNNVERPLSATSSEKSLATSTNNRIISPDCDLTPTPSYQLRDKY</sequence>
<evidence type="ECO:0000256" key="2">
    <source>
        <dbReference type="ARBA" id="ARBA00023242"/>
    </source>
</evidence>
<proteinExistence type="predicted"/>
<dbReference type="GO" id="GO:0005634">
    <property type="term" value="C:nucleus"/>
    <property type="evidence" value="ECO:0007669"/>
    <property type="project" value="UniProtKB-SubCell"/>
</dbReference>
<reference evidence="3" key="1">
    <citation type="journal article" date="2023" name="Science">
        <title>Elucidation of the pathway for biosynthesis of saponin adjuvants from the soapbark tree.</title>
        <authorList>
            <person name="Reed J."/>
            <person name="Orme A."/>
            <person name="El-Demerdash A."/>
            <person name="Owen C."/>
            <person name="Martin L.B.B."/>
            <person name="Misra R.C."/>
            <person name="Kikuchi S."/>
            <person name="Rejzek M."/>
            <person name="Martin A.C."/>
            <person name="Harkess A."/>
            <person name="Leebens-Mack J."/>
            <person name="Louveau T."/>
            <person name="Stephenson M.J."/>
            <person name="Osbourn A."/>
        </authorList>
    </citation>
    <scope>NUCLEOTIDE SEQUENCE</scope>
    <source>
        <strain evidence="3">S10</strain>
    </source>
</reference>
<dbReference type="InterPro" id="IPR036600">
    <property type="entry name" value="PAH_sf"/>
</dbReference>
<gene>
    <name evidence="3" type="ORF">O6P43_034139</name>
</gene>
<accession>A0AAD7P7C2</accession>
<dbReference type="SUPFAM" id="SSF47762">
    <property type="entry name" value="PAH2 domain"/>
    <property type="match status" value="1"/>
</dbReference>
<comment type="subcellular location">
    <subcellularLocation>
        <location evidence="1">Nucleus</location>
    </subcellularLocation>
</comment>
<keyword evidence="4" id="KW-1185">Reference proteome</keyword>
<keyword evidence="2" id="KW-0539">Nucleus</keyword>
<dbReference type="Gene3D" id="1.20.1160.11">
    <property type="entry name" value="Paired amphipathic helix"/>
    <property type="match status" value="1"/>
</dbReference>
<name>A0AAD7P7C2_QUISA</name>
<dbReference type="KEGG" id="qsa:O6P43_034139"/>
<comment type="caution">
    <text evidence="3">The sequence shown here is derived from an EMBL/GenBank/DDBJ whole genome shotgun (WGS) entry which is preliminary data.</text>
</comment>
<dbReference type="EMBL" id="JARAOO010000014">
    <property type="protein sequence ID" value="KAJ7944802.1"/>
    <property type="molecule type" value="Genomic_DNA"/>
</dbReference>
<dbReference type="Proteomes" id="UP001163823">
    <property type="component" value="Chromosome 14"/>
</dbReference>
<evidence type="ECO:0000256" key="1">
    <source>
        <dbReference type="ARBA" id="ARBA00004123"/>
    </source>
</evidence>
<evidence type="ECO:0000313" key="4">
    <source>
        <dbReference type="Proteomes" id="UP001163823"/>
    </source>
</evidence>